<feature type="transmembrane region" description="Helical" evidence="3">
    <location>
        <begin position="480"/>
        <end position="499"/>
    </location>
</feature>
<proteinExistence type="inferred from homology"/>
<dbReference type="Gene3D" id="3.30.470.20">
    <property type="entry name" value="ATP-grasp fold, B domain"/>
    <property type="match status" value="2"/>
</dbReference>
<evidence type="ECO:0000256" key="2">
    <source>
        <dbReference type="SAM" id="MobiDB-lite"/>
    </source>
</evidence>
<evidence type="ECO:0000256" key="1">
    <source>
        <dbReference type="RuleBase" id="RU003945"/>
    </source>
</evidence>
<dbReference type="InterPro" id="IPR002192">
    <property type="entry name" value="PPDK_AMP/ATP-bd"/>
</dbReference>
<sequence>MIKLKNTIVALDSGNRSYRISAVISLAAIMLLHSGLAQAIPSPDLVINLSASVAQLLGLLSVVFGGFAMSAKKKVAARRKGPSMGGKVLLALAGITLLGSLAANALQYTGSVDARNQRLHTNLVRKSVENGEVVGDTSIQTLSFSEQLDHPQGISTDTLADWLERDLPLNIIDVRENEEYETGSIEGAAHLRYPDVLARSSLLPDNAPTLLLCYSGNRSSELCGELTKQGKECNFMVGGYEKWLTENRALSSDIDLSMDDLRQLPDFQNKDVLLDTPEVHSMVAEEGAQFLDVRYPNDFVKDHLPNATNITMRALPSAALTERISSLADVPYIAACYDKRSCFYSQLIGLRLARAGLDFRGRYSVPHEYYIEKQSSRAHVANWKQGQEQLTLASYVVTPMRAILDKMVAATGHYALGLLGVVLMIRLMLLPLALKAERDTRVQKSLSGRIADLKDELSDHPRALSEATMQLYKRFKIRPVINMLASLFQLTLMLLFYSAVTQSSQSWNQSFLWLETASIPDPLLILPVLTSILFIGVLASQSPARTRRKALLFGLGGAALLWLLSSLAAAANLYLAVSMGFLILQSLLFKLLGNTLKWDTAGADKTGTVTDTGLIPLSQAHYLPESTGKKASRLGQLIEAGYNVPDGFVFTSEITNKGRRNPNDALLSTSQKHVLNKLWKGLGTAKVAVRSSGANEDGADSSFAGVYESILNVPREDLEGAVKEVYQSLCSERSAAYTQDSIEEGMPAILDQGGVVVQKMVPAEYAGVMFTEHPATAGAMMVEMITGLGEDLVNGNVTPDSFAYGKLTGQLLPEQSGSEMLPPIDIAPLLALGRELEALFEHPQDIEWAYANGKFYLLQARDITRSICNGSSLKNLAERERSKLLKNLLGQRKRLRRSEQLIADEPIYVQSELSELLPRPTPFSSDFMERLWSAGGSTDLACQELGIPYSVHFRSMPYINTIFGWTYVNKQEEKRRLGKGPGGIASFRLARNAEETEAQFRDEFLPRFQSEMVERNAIAMERLTLPAATNLLQVWVNRFVEETYCTAERINISADFHMKNALAKLSAAKLEPAKFLNDDEETVVSHAMSLLNHKTISSENIEEFLLVFGHRAPLDYELSEPRFNEDMNLVRQYIERSAHSSDSDEVILKQENDDASLPDSKVLAISVQRARAFMRLKEEAKHFCLIELAQIRNLLLAIDEKCHLKGQIFQLTIDEVIQLNNSEQHSDLTKLADKRFEESCSWKPLQLPASLSINDLERIDMLTGTRPDAVELTELSGKRVAGESEVVGTVRVITDIDQINTFKQGEILIARMTDPTWYPLFSQARGIVTEVGGWLSHAAIVAREYDLPAIVGVTGICQRLNTGDVIRMTLSGSVEILEEQRKSVAGSSAAVLSQDAEAGTNKVSKIEQALQSEEEAARVDIYQLTSHRLFKYQQRIERRAMKDSLGDRRAQPRLTASGEAEPDRRAANRAANSQLFRKAG</sequence>
<dbReference type="InterPro" id="IPR051549">
    <property type="entry name" value="PEP_Utilizing_Enz"/>
</dbReference>
<dbReference type="Pfam" id="PF02096">
    <property type="entry name" value="60KD_IMP"/>
    <property type="match status" value="1"/>
</dbReference>
<dbReference type="InterPro" id="IPR028055">
    <property type="entry name" value="YidC/Oxa/ALB_C"/>
</dbReference>
<dbReference type="GO" id="GO:0016874">
    <property type="term" value="F:ligase activity"/>
    <property type="evidence" value="ECO:0007669"/>
    <property type="project" value="UniProtKB-KW"/>
</dbReference>
<feature type="transmembrane region" description="Helical" evidence="3">
    <location>
        <begin position="414"/>
        <end position="434"/>
    </location>
</feature>
<dbReference type="Pfam" id="PF00391">
    <property type="entry name" value="PEP-utilizers"/>
    <property type="match status" value="1"/>
</dbReference>
<dbReference type="PANTHER" id="PTHR43615">
    <property type="entry name" value="PHOSPHOENOLPYRUVATE SYNTHASE-RELATED"/>
    <property type="match status" value="1"/>
</dbReference>
<dbReference type="PANTHER" id="PTHR43615:SF1">
    <property type="entry name" value="PPDK_N DOMAIN-CONTAINING PROTEIN"/>
    <property type="match status" value="1"/>
</dbReference>
<evidence type="ECO:0000313" key="6">
    <source>
        <dbReference type="Proteomes" id="UP000250079"/>
    </source>
</evidence>
<dbReference type="GO" id="GO:0016020">
    <property type="term" value="C:membrane"/>
    <property type="evidence" value="ECO:0007669"/>
    <property type="project" value="UniProtKB-SubCell"/>
</dbReference>
<dbReference type="SMART" id="SM00450">
    <property type="entry name" value="RHOD"/>
    <property type="match status" value="2"/>
</dbReference>
<dbReference type="Pfam" id="PF01326">
    <property type="entry name" value="PPDK_N"/>
    <property type="match status" value="2"/>
</dbReference>
<dbReference type="Gene3D" id="3.30.1490.20">
    <property type="entry name" value="ATP-grasp fold, A domain"/>
    <property type="match status" value="1"/>
</dbReference>
<feature type="domain" description="Rhodanese" evidence="4">
    <location>
        <begin position="284"/>
        <end position="392"/>
    </location>
</feature>
<dbReference type="EC" id="6.4.-.-" evidence="5"/>
<comment type="subcellular location">
    <subcellularLocation>
        <location evidence="1">Membrane</location>
        <topology evidence="1">Multi-pass membrane protein</topology>
    </subcellularLocation>
</comment>
<protein>
    <submittedName>
        <fullName evidence="5">Prodigiosin synthesizing transferase PigC</fullName>
        <ecNumber evidence="5">6.4.-.-</ecNumber>
    </submittedName>
</protein>
<keyword evidence="3" id="KW-0472">Membrane</keyword>
<organism evidence="5 6">
    <name type="scientific">Granulosicoccus antarcticus IMCC3135</name>
    <dbReference type="NCBI Taxonomy" id="1192854"/>
    <lineage>
        <taxon>Bacteria</taxon>
        <taxon>Pseudomonadati</taxon>
        <taxon>Pseudomonadota</taxon>
        <taxon>Gammaproteobacteria</taxon>
        <taxon>Chromatiales</taxon>
        <taxon>Granulosicoccaceae</taxon>
        <taxon>Granulosicoccus</taxon>
    </lineage>
</organism>
<dbReference type="Gene3D" id="3.50.30.10">
    <property type="entry name" value="Phosphohistidine domain"/>
    <property type="match status" value="1"/>
</dbReference>
<dbReference type="SUPFAM" id="SSF52821">
    <property type="entry name" value="Rhodanese/Cell cycle control phosphatase"/>
    <property type="match status" value="2"/>
</dbReference>
<reference evidence="5 6" key="1">
    <citation type="submission" date="2016-12" db="EMBL/GenBank/DDBJ databases">
        <authorList>
            <person name="Song W.-J."/>
            <person name="Kurnit D.M."/>
        </authorList>
    </citation>
    <scope>NUCLEOTIDE SEQUENCE [LARGE SCALE GENOMIC DNA]</scope>
    <source>
        <strain evidence="5 6">IMCC3135</strain>
    </source>
</reference>
<dbReference type="InterPro" id="IPR036637">
    <property type="entry name" value="Phosphohistidine_dom_sf"/>
</dbReference>
<feature type="compositionally biased region" description="Basic and acidic residues" evidence="2">
    <location>
        <begin position="1441"/>
        <end position="1450"/>
    </location>
</feature>
<keyword evidence="1 3" id="KW-0812">Transmembrane</keyword>
<dbReference type="EMBL" id="CP018632">
    <property type="protein sequence ID" value="ASJ70169.1"/>
    <property type="molecule type" value="Genomic_DNA"/>
</dbReference>
<feature type="region of interest" description="Disordered" evidence="2">
    <location>
        <begin position="1441"/>
        <end position="1480"/>
    </location>
</feature>
<comment type="similarity">
    <text evidence="1">Belongs to the OXA1/ALB3/YidC family.</text>
</comment>
<dbReference type="Pfam" id="PF00581">
    <property type="entry name" value="Rhodanese"/>
    <property type="match status" value="2"/>
</dbReference>
<accession>A0A2Z2NFY9</accession>
<feature type="transmembrane region" description="Helical" evidence="3">
    <location>
        <begin position="551"/>
        <end position="584"/>
    </location>
</feature>
<dbReference type="SUPFAM" id="SSF52009">
    <property type="entry name" value="Phosphohistidine domain"/>
    <property type="match status" value="1"/>
</dbReference>
<keyword evidence="5" id="KW-0808">Transferase</keyword>
<keyword evidence="6" id="KW-1185">Reference proteome</keyword>
<dbReference type="RefSeq" id="WP_088915735.1">
    <property type="nucleotide sequence ID" value="NZ_CP018632.1"/>
</dbReference>
<keyword evidence="5" id="KW-0436">Ligase</keyword>
<feature type="transmembrane region" description="Helical" evidence="3">
    <location>
        <begin position="519"/>
        <end position="539"/>
    </location>
</feature>
<dbReference type="GO" id="GO:0016301">
    <property type="term" value="F:kinase activity"/>
    <property type="evidence" value="ECO:0007669"/>
    <property type="project" value="InterPro"/>
</dbReference>
<dbReference type="KEGG" id="gai:IMCC3135_00190"/>
<dbReference type="InterPro" id="IPR008279">
    <property type="entry name" value="PEP-util_enz_mobile_dom"/>
</dbReference>
<dbReference type="SUPFAM" id="SSF56059">
    <property type="entry name" value="Glutathione synthetase ATP-binding domain-like"/>
    <property type="match status" value="1"/>
</dbReference>
<evidence type="ECO:0000256" key="3">
    <source>
        <dbReference type="SAM" id="Phobius"/>
    </source>
</evidence>
<dbReference type="PROSITE" id="PS50206">
    <property type="entry name" value="RHODANESE_3"/>
    <property type="match status" value="2"/>
</dbReference>
<dbReference type="OrthoDB" id="1108665at2"/>
<name>A0A2Z2NFY9_9GAMM</name>
<feature type="transmembrane region" description="Helical" evidence="3">
    <location>
        <begin position="49"/>
        <end position="68"/>
    </location>
</feature>
<feature type="domain" description="Rhodanese" evidence="4">
    <location>
        <begin position="171"/>
        <end position="252"/>
    </location>
</feature>
<feature type="transmembrane region" description="Helical" evidence="3">
    <location>
        <begin position="88"/>
        <end position="108"/>
    </location>
</feature>
<dbReference type="GO" id="GO:0005524">
    <property type="term" value="F:ATP binding"/>
    <property type="evidence" value="ECO:0007669"/>
    <property type="project" value="InterPro"/>
</dbReference>
<gene>
    <name evidence="5" type="primary">pigC</name>
    <name evidence="5" type="ORF">IMCC3135_00190</name>
</gene>
<evidence type="ECO:0000313" key="5">
    <source>
        <dbReference type="EMBL" id="ASJ70169.1"/>
    </source>
</evidence>
<feature type="compositionally biased region" description="Polar residues" evidence="2">
    <location>
        <begin position="1470"/>
        <end position="1480"/>
    </location>
</feature>
<dbReference type="InterPro" id="IPR001763">
    <property type="entry name" value="Rhodanese-like_dom"/>
</dbReference>
<keyword evidence="3" id="KW-1133">Transmembrane helix</keyword>
<dbReference type="Proteomes" id="UP000250079">
    <property type="component" value="Chromosome"/>
</dbReference>
<dbReference type="InterPro" id="IPR013815">
    <property type="entry name" value="ATP_grasp_subdomain_1"/>
</dbReference>
<dbReference type="CDD" id="cd00158">
    <property type="entry name" value="RHOD"/>
    <property type="match status" value="2"/>
</dbReference>
<evidence type="ECO:0000259" key="4">
    <source>
        <dbReference type="PROSITE" id="PS50206"/>
    </source>
</evidence>
<dbReference type="InterPro" id="IPR036873">
    <property type="entry name" value="Rhodanese-like_dom_sf"/>
</dbReference>
<dbReference type="Gene3D" id="3.40.250.10">
    <property type="entry name" value="Rhodanese-like domain"/>
    <property type="match status" value="2"/>
</dbReference>